<feature type="transmembrane region" description="Helical" evidence="1">
    <location>
        <begin position="650"/>
        <end position="667"/>
    </location>
</feature>
<feature type="transmembrane region" description="Helical" evidence="1">
    <location>
        <begin position="313"/>
        <end position="338"/>
    </location>
</feature>
<feature type="transmembrane region" description="Helical" evidence="1">
    <location>
        <begin position="423"/>
        <end position="439"/>
    </location>
</feature>
<feature type="transmembrane region" description="Helical" evidence="1">
    <location>
        <begin position="515"/>
        <end position="534"/>
    </location>
</feature>
<feature type="transmembrane region" description="Helical" evidence="1">
    <location>
        <begin position="170"/>
        <end position="187"/>
    </location>
</feature>
<dbReference type="AlphaFoldDB" id="A0A0S7BU24"/>
<feature type="transmembrane region" description="Helical" evidence="1">
    <location>
        <begin position="142"/>
        <end position="158"/>
    </location>
</feature>
<accession>A0A0S7BU24</accession>
<feature type="transmembrane region" description="Helical" evidence="1">
    <location>
        <begin position="451"/>
        <end position="472"/>
    </location>
</feature>
<evidence type="ECO:0000313" key="3">
    <source>
        <dbReference type="Proteomes" id="UP000053370"/>
    </source>
</evidence>
<keyword evidence="1" id="KW-0472">Membrane</keyword>
<feature type="transmembrane region" description="Helical" evidence="1">
    <location>
        <begin position="233"/>
        <end position="252"/>
    </location>
</feature>
<dbReference type="RefSeq" id="WP_062281356.1">
    <property type="nucleotide sequence ID" value="NZ_DF968181.1"/>
</dbReference>
<feature type="transmembrane region" description="Helical" evidence="1">
    <location>
        <begin position="199"/>
        <end position="221"/>
    </location>
</feature>
<feature type="transmembrane region" description="Helical" evidence="1">
    <location>
        <begin position="118"/>
        <end position="136"/>
    </location>
</feature>
<proteinExistence type="predicted"/>
<feature type="transmembrane region" description="Helical" evidence="1">
    <location>
        <begin position="272"/>
        <end position="292"/>
    </location>
</feature>
<keyword evidence="3" id="KW-1185">Reference proteome</keyword>
<feature type="transmembrane region" description="Helical" evidence="1">
    <location>
        <begin position="90"/>
        <end position="111"/>
    </location>
</feature>
<dbReference type="EMBL" id="DF968181">
    <property type="protein sequence ID" value="GAP41009.1"/>
    <property type="molecule type" value="Genomic_DNA"/>
</dbReference>
<name>A0A0S7BU24_9CHLR</name>
<evidence type="ECO:0000256" key="1">
    <source>
        <dbReference type="SAM" id="Phobius"/>
    </source>
</evidence>
<organism evidence="2">
    <name type="scientific">Flexilinea flocculi</name>
    <dbReference type="NCBI Taxonomy" id="1678840"/>
    <lineage>
        <taxon>Bacteria</taxon>
        <taxon>Bacillati</taxon>
        <taxon>Chloroflexota</taxon>
        <taxon>Anaerolineae</taxon>
        <taxon>Anaerolineales</taxon>
        <taxon>Anaerolineaceae</taxon>
        <taxon>Flexilinea</taxon>
    </lineage>
</organism>
<feature type="transmembrane region" description="Helical" evidence="1">
    <location>
        <begin position="390"/>
        <end position="408"/>
    </location>
</feature>
<gene>
    <name evidence="2" type="ORF">ATC1_13991</name>
</gene>
<evidence type="ECO:0000313" key="2">
    <source>
        <dbReference type="EMBL" id="GAP41009.1"/>
    </source>
</evidence>
<feature type="transmembrane region" description="Helical" evidence="1">
    <location>
        <begin position="620"/>
        <end position="638"/>
    </location>
</feature>
<keyword evidence="1" id="KW-0812">Transmembrane</keyword>
<protein>
    <submittedName>
        <fullName evidence="2">Uncharacterized protein</fullName>
    </submittedName>
</protein>
<feature type="transmembrane region" description="Helical" evidence="1">
    <location>
        <begin position="358"/>
        <end position="378"/>
    </location>
</feature>
<reference evidence="2" key="1">
    <citation type="journal article" date="2015" name="Genome Announc.">
        <title>Draft Genome Sequence of Anaerolineae Strain TC1, a Novel Isolate from a Methanogenic Wastewater Treatment System.</title>
        <authorList>
            <person name="Matsuura N."/>
            <person name="Tourlousse D.M."/>
            <person name="Sun L."/>
            <person name="Toyonaga M."/>
            <person name="Kuroda K."/>
            <person name="Ohashi A."/>
            <person name="Cruz R."/>
            <person name="Yamaguchi T."/>
            <person name="Sekiguchi Y."/>
        </authorList>
    </citation>
    <scope>NUCLEOTIDE SEQUENCE [LARGE SCALE GENOMIC DNA]</scope>
    <source>
        <strain evidence="2">TC1</strain>
    </source>
</reference>
<feature type="transmembrane region" description="Helical" evidence="1">
    <location>
        <begin position="484"/>
        <end position="503"/>
    </location>
</feature>
<sequence>MRSSIDFVTIPDGLMLNQNSKPRGNIFVIVFRVLKNYAKEILWEKNEQLGFSFIKKLWNAGFLGRMALLLLLIVLICTVILLNFPEIQRSNYSIFLGIVGMITAFSYLTVFGILQSSIIFFIISAYLCWFLLPVGIRLSGTLISALPVLWLLILGWLNTIRNQKTWQEQLGFLLLCLGAGQLLFRSFSLDNLIPDYYSLLARIVLGILFWLILTINWIKNIFKKFIYIFEKSYLIFILSLVIYGSFLLLSILKDQKSTTENLLLTMQQALGFADFFWFWIGWSVLAGVVKFAEFGVRQSEFFFSLRWLKFLSPFLWGISLVFCWVSTHQIPLSMLHILNEIGFLKWTYSWSDSFYFSIYYFTWLNATVFGISLILVIIKKLTPKSIRMLNILWIGSFFCIFSFYQSLFQMNTLDVTGDQSMDAWSSFLLAGGILWQLAKDSEIRWSSNSKSIVFFFSSILLFMISMIAVTLGANLPDFVSQHTFYSFMGTLFLGFPLAIYTLLQQITDVKPVDGKYLLFYFLSGCFSAMICLIINPFTGWHLMLAPVFWGLAISILQKKAFIPDQGLQSVISGAALSLGFSTFWLSPEYIPIPFLSVMNRLQLRYLTIPLDRPLLLPQQFYVMLSAVAIGALFFWLWTQRPKTTIRTINVAVSSLLLWTFFSFFLPAA</sequence>
<dbReference type="Proteomes" id="UP000053370">
    <property type="component" value="Unassembled WGS sequence"/>
</dbReference>
<feature type="transmembrane region" description="Helical" evidence="1">
    <location>
        <begin position="62"/>
        <end position="84"/>
    </location>
</feature>
<keyword evidence="1" id="KW-1133">Transmembrane helix</keyword>